<feature type="domain" description="Lipid/polyisoprenoid-binding YceI-like" evidence="14">
    <location>
        <begin position="240"/>
        <end position="393"/>
    </location>
</feature>
<keyword evidence="6 13" id="KW-0812">Transmembrane</keyword>
<dbReference type="Gene3D" id="2.40.128.110">
    <property type="entry name" value="Lipid/polyisoprenoid-binding, YceI-like"/>
    <property type="match status" value="1"/>
</dbReference>
<dbReference type="GO" id="GO:0022904">
    <property type="term" value="P:respiratory electron transport chain"/>
    <property type="evidence" value="ECO:0007669"/>
    <property type="project" value="InterPro"/>
</dbReference>
<gene>
    <name evidence="15" type="ORF">BVC71_12400</name>
</gene>
<evidence type="ECO:0000313" key="15">
    <source>
        <dbReference type="EMBL" id="OUD08723.1"/>
    </source>
</evidence>
<dbReference type="EMBL" id="MSPP01000004">
    <property type="protein sequence ID" value="OUD08723.1"/>
    <property type="molecule type" value="Genomic_DNA"/>
</dbReference>
<dbReference type="Proteomes" id="UP000194664">
    <property type="component" value="Unassembled WGS sequence"/>
</dbReference>
<comment type="caution">
    <text evidence="15">The sequence shown here is derived from an EMBL/GenBank/DDBJ whole genome shotgun (WGS) entry which is preliminary data.</text>
</comment>
<feature type="transmembrane region" description="Helical" evidence="13">
    <location>
        <begin position="198"/>
        <end position="220"/>
    </location>
</feature>
<keyword evidence="7" id="KW-0479">Metal-binding</keyword>
<comment type="subcellular location">
    <subcellularLocation>
        <location evidence="2">Cell membrane</location>
        <topology evidence="2">Multi-pass membrane protein</topology>
    </subcellularLocation>
</comment>
<evidence type="ECO:0000256" key="7">
    <source>
        <dbReference type="ARBA" id="ARBA00022723"/>
    </source>
</evidence>
<organism evidence="15 16">
    <name type="scientific">Marivivens niveibacter</name>
    <dbReference type="NCBI Taxonomy" id="1930667"/>
    <lineage>
        <taxon>Bacteria</taxon>
        <taxon>Pseudomonadati</taxon>
        <taxon>Pseudomonadota</taxon>
        <taxon>Alphaproteobacteria</taxon>
        <taxon>Rhodobacterales</taxon>
        <taxon>Paracoccaceae</taxon>
        <taxon>Marivivens group</taxon>
        <taxon>Marivivens</taxon>
    </lineage>
</organism>
<keyword evidence="9 13" id="KW-1133">Transmembrane helix</keyword>
<keyword evidence="4" id="KW-1003">Cell membrane</keyword>
<dbReference type="GO" id="GO:0009055">
    <property type="term" value="F:electron transfer activity"/>
    <property type="evidence" value="ECO:0007669"/>
    <property type="project" value="InterPro"/>
</dbReference>
<evidence type="ECO:0000256" key="5">
    <source>
        <dbReference type="ARBA" id="ARBA00022617"/>
    </source>
</evidence>
<dbReference type="SUPFAM" id="SSF101874">
    <property type="entry name" value="YceI-like"/>
    <property type="match status" value="1"/>
</dbReference>
<comment type="similarity">
    <text evidence="12">Belongs to the cytochrome b561 family.</text>
</comment>
<evidence type="ECO:0000256" key="3">
    <source>
        <dbReference type="ARBA" id="ARBA00022448"/>
    </source>
</evidence>
<dbReference type="Pfam" id="PF01292">
    <property type="entry name" value="Ni_hydr_CYTB"/>
    <property type="match status" value="1"/>
</dbReference>
<dbReference type="PANTHER" id="PTHR30529:SF1">
    <property type="entry name" value="CYTOCHROME B561 HOMOLOG 2"/>
    <property type="match status" value="1"/>
</dbReference>
<keyword evidence="11 13" id="KW-0472">Membrane</keyword>
<feature type="transmembrane region" description="Helical" evidence="13">
    <location>
        <begin position="56"/>
        <end position="74"/>
    </location>
</feature>
<dbReference type="InterPro" id="IPR036761">
    <property type="entry name" value="TTHA0802/YceI-like_sf"/>
</dbReference>
<proteinExistence type="inferred from homology"/>
<dbReference type="RefSeq" id="WP_086451989.1">
    <property type="nucleotide sequence ID" value="NZ_MSPP01000004.1"/>
</dbReference>
<evidence type="ECO:0000256" key="11">
    <source>
        <dbReference type="ARBA" id="ARBA00023136"/>
    </source>
</evidence>
<feature type="transmembrane region" description="Helical" evidence="13">
    <location>
        <begin position="153"/>
        <end position="172"/>
    </location>
</feature>
<evidence type="ECO:0000259" key="14">
    <source>
        <dbReference type="SMART" id="SM00867"/>
    </source>
</evidence>
<dbReference type="OrthoDB" id="1247465at2"/>
<evidence type="ECO:0000256" key="6">
    <source>
        <dbReference type="ARBA" id="ARBA00022692"/>
    </source>
</evidence>
<comment type="cofactor">
    <cofactor evidence="1">
        <name>heme b</name>
        <dbReference type="ChEBI" id="CHEBI:60344"/>
    </cofactor>
</comment>
<evidence type="ECO:0000256" key="4">
    <source>
        <dbReference type="ARBA" id="ARBA00022475"/>
    </source>
</evidence>
<dbReference type="AlphaFoldDB" id="A0A251WXN7"/>
<dbReference type="Pfam" id="PF04264">
    <property type="entry name" value="YceI"/>
    <property type="match status" value="1"/>
</dbReference>
<dbReference type="GO" id="GO:0005886">
    <property type="term" value="C:plasma membrane"/>
    <property type="evidence" value="ECO:0007669"/>
    <property type="project" value="UniProtKB-SubCell"/>
</dbReference>
<evidence type="ECO:0000256" key="12">
    <source>
        <dbReference type="ARBA" id="ARBA00037975"/>
    </source>
</evidence>
<dbReference type="InterPro" id="IPR016174">
    <property type="entry name" value="Di-haem_cyt_TM"/>
</dbReference>
<dbReference type="InterPro" id="IPR052168">
    <property type="entry name" value="Cytochrome_b561_oxidase"/>
</dbReference>
<accession>A0A251WXN7</accession>
<protein>
    <submittedName>
        <fullName evidence="15">Cytochrome B</fullName>
    </submittedName>
</protein>
<dbReference type="SMART" id="SM00867">
    <property type="entry name" value="YceI"/>
    <property type="match status" value="1"/>
</dbReference>
<feature type="transmembrane region" description="Helical" evidence="13">
    <location>
        <begin position="94"/>
        <end position="113"/>
    </location>
</feature>
<feature type="transmembrane region" description="Helical" evidence="13">
    <location>
        <begin position="15"/>
        <end position="35"/>
    </location>
</feature>
<dbReference type="GO" id="GO:0020037">
    <property type="term" value="F:heme binding"/>
    <property type="evidence" value="ECO:0007669"/>
    <property type="project" value="TreeGrafter"/>
</dbReference>
<dbReference type="Gene3D" id="1.20.950.20">
    <property type="entry name" value="Transmembrane di-heme cytochromes, Chain C"/>
    <property type="match status" value="1"/>
</dbReference>
<keyword evidence="3" id="KW-0813">Transport</keyword>
<keyword evidence="16" id="KW-1185">Reference proteome</keyword>
<keyword evidence="5" id="KW-0349">Heme</keyword>
<keyword evidence="8" id="KW-0249">Electron transport</keyword>
<evidence type="ECO:0000256" key="2">
    <source>
        <dbReference type="ARBA" id="ARBA00004651"/>
    </source>
</evidence>
<name>A0A251WXN7_9RHOB</name>
<evidence type="ECO:0000313" key="16">
    <source>
        <dbReference type="Proteomes" id="UP000194664"/>
    </source>
</evidence>
<dbReference type="GO" id="GO:0046872">
    <property type="term" value="F:metal ion binding"/>
    <property type="evidence" value="ECO:0007669"/>
    <property type="project" value="UniProtKB-KW"/>
</dbReference>
<reference evidence="15 16" key="1">
    <citation type="submission" date="2016-12" db="EMBL/GenBank/DDBJ databases">
        <title>The draft genome sequence of HSLHS2.</title>
        <authorList>
            <person name="Hu D."/>
            <person name="Wang L."/>
            <person name="Shao Z."/>
        </authorList>
    </citation>
    <scope>NUCLEOTIDE SEQUENCE [LARGE SCALE GENOMIC DNA]</scope>
    <source>
        <strain evidence="15">MCCC 1A06712</strain>
    </source>
</reference>
<evidence type="ECO:0000256" key="8">
    <source>
        <dbReference type="ARBA" id="ARBA00022982"/>
    </source>
</evidence>
<dbReference type="InterPro" id="IPR007372">
    <property type="entry name" value="Lipid/polyisoprenoid-bd_YceI"/>
</dbReference>
<evidence type="ECO:0000256" key="9">
    <source>
        <dbReference type="ARBA" id="ARBA00022989"/>
    </source>
</evidence>
<sequence length="394" mass="41654">MIKNSTSHYGSVSRALHWTIAVLIIIALALGLIGDNIERSADSAEFLQRLYSVHKTIGVTVLFLAIIRVVWAISQPKPAALHPDRTLETLAAETVHWALYAAMFVMPLSGWIMHAAETGFAPILWPFGQNLPFVPKSETVAHSAGFIHMLASYVLYASLAAHIMGALKHAIIDRDATLARMAHGKSAEPASGAKPAGWIHTVSAAATLAVFAAIIAIPFVTAKETSVAPAPVASAETAGEWQVQSGAIEFTVIQMGAEVTGQLPDWTASIDYDPTTGEGQTEVIIDTSTLSLGSVTDQAKGAEFFDTSNYQTAVFTADISRVDGTTHVANGTLTLVGETVPVELVFDLTVDGDQAQMTGSASLDRRDFGMGAGYTDEGTVGFAVIVDVTVTATR</sequence>
<evidence type="ECO:0000256" key="1">
    <source>
        <dbReference type="ARBA" id="ARBA00001970"/>
    </source>
</evidence>
<dbReference type="PANTHER" id="PTHR30529">
    <property type="entry name" value="CYTOCHROME B561"/>
    <property type="match status" value="1"/>
</dbReference>
<evidence type="ECO:0000256" key="10">
    <source>
        <dbReference type="ARBA" id="ARBA00023004"/>
    </source>
</evidence>
<dbReference type="InterPro" id="IPR011577">
    <property type="entry name" value="Cyt_b561_bac/Ni-Hgenase"/>
</dbReference>
<dbReference type="SUPFAM" id="SSF81342">
    <property type="entry name" value="Transmembrane di-heme cytochromes"/>
    <property type="match status" value="1"/>
</dbReference>
<keyword evidence="10" id="KW-0408">Iron</keyword>
<evidence type="ECO:0000256" key="13">
    <source>
        <dbReference type="SAM" id="Phobius"/>
    </source>
</evidence>